<protein>
    <submittedName>
        <fullName evidence="2">Uncharacterized protein</fullName>
    </submittedName>
</protein>
<dbReference type="Proteomes" id="UP000692954">
    <property type="component" value="Unassembled WGS sequence"/>
</dbReference>
<keyword evidence="3" id="KW-1185">Reference proteome</keyword>
<evidence type="ECO:0000313" key="2">
    <source>
        <dbReference type="EMBL" id="CAD8064940.1"/>
    </source>
</evidence>
<evidence type="ECO:0000256" key="1">
    <source>
        <dbReference type="SAM" id="Coils"/>
    </source>
</evidence>
<dbReference type="AlphaFoldDB" id="A0A8S1LA10"/>
<organism evidence="2 3">
    <name type="scientific">Paramecium sonneborni</name>
    <dbReference type="NCBI Taxonomy" id="65129"/>
    <lineage>
        <taxon>Eukaryota</taxon>
        <taxon>Sar</taxon>
        <taxon>Alveolata</taxon>
        <taxon>Ciliophora</taxon>
        <taxon>Intramacronucleata</taxon>
        <taxon>Oligohymenophorea</taxon>
        <taxon>Peniculida</taxon>
        <taxon>Parameciidae</taxon>
        <taxon>Paramecium</taxon>
    </lineage>
</organism>
<dbReference type="EMBL" id="CAJJDN010000019">
    <property type="protein sequence ID" value="CAD8064940.1"/>
    <property type="molecule type" value="Genomic_DNA"/>
</dbReference>
<proteinExistence type="predicted"/>
<evidence type="ECO:0000313" key="3">
    <source>
        <dbReference type="Proteomes" id="UP000692954"/>
    </source>
</evidence>
<accession>A0A8S1LA10</accession>
<reference evidence="2" key="1">
    <citation type="submission" date="2021-01" db="EMBL/GenBank/DDBJ databases">
        <authorList>
            <consortium name="Genoscope - CEA"/>
            <person name="William W."/>
        </authorList>
    </citation>
    <scope>NUCLEOTIDE SEQUENCE</scope>
</reference>
<comment type="caution">
    <text evidence="2">The sequence shown here is derived from an EMBL/GenBank/DDBJ whole genome shotgun (WGS) entry which is preliminary data.</text>
</comment>
<gene>
    <name evidence="2" type="ORF">PSON_ATCC_30995.1.T0190390</name>
</gene>
<feature type="coiled-coil region" evidence="1">
    <location>
        <begin position="12"/>
        <end position="53"/>
    </location>
</feature>
<keyword evidence="1" id="KW-0175">Coiled coil</keyword>
<sequence>MKQSSSSTNKLIPHLMSKIEQLIQEVQKLTKLSNNLMDNLQLQEIQQKSLQNKYQQVWNQLSDEQKIKFNLNQTSLIQTQVEPTQLSKLISNIETKVLDLKHYRQTSQPLILPVVHQCLECKKKDEQIQELNDIIEKIDIQMKKPKTSCSTRLNTEFCLKDTQNHYQLFTTKNNYLKNKF</sequence>
<name>A0A8S1LA10_9CILI</name>
<dbReference type="OrthoDB" id="293413at2759"/>